<gene>
    <name evidence="6" type="ORF">SAMN04487942_0401</name>
</gene>
<keyword evidence="1" id="KW-0805">Transcription regulation</keyword>
<keyword evidence="3" id="KW-0804">Transcription</keyword>
<dbReference type="Pfam" id="PF00027">
    <property type="entry name" value="cNMP_binding"/>
    <property type="match status" value="1"/>
</dbReference>
<organism evidence="6 7">
    <name type="scientific">Flavobacterium sinopsychrotolerans</name>
    <dbReference type="NCBI Taxonomy" id="604089"/>
    <lineage>
        <taxon>Bacteria</taxon>
        <taxon>Pseudomonadati</taxon>
        <taxon>Bacteroidota</taxon>
        <taxon>Flavobacteriia</taxon>
        <taxon>Flavobacteriales</taxon>
        <taxon>Flavobacteriaceae</taxon>
        <taxon>Flavobacterium</taxon>
    </lineage>
</organism>
<evidence type="ECO:0000256" key="2">
    <source>
        <dbReference type="ARBA" id="ARBA00023125"/>
    </source>
</evidence>
<dbReference type="Proteomes" id="UP000198657">
    <property type="component" value="Unassembled WGS sequence"/>
</dbReference>
<dbReference type="GO" id="GO:0003677">
    <property type="term" value="F:DNA binding"/>
    <property type="evidence" value="ECO:0007669"/>
    <property type="project" value="UniProtKB-KW"/>
</dbReference>
<dbReference type="InterPro" id="IPR036388">
    <property type="entry name" value="WH-like_DNA-bd_sf"/>
</dbReference>
<feature type="domain" description="Cyclic nucleotide-binding" evidence="4">
    <location>
        <begin position="16"/>
        <end position="117"/>
    </location>
</feature>
<protein>
    <submittedName>
        <fullName evidence="6">CRP/FNR family transcriptional regulator, anaerobic regulatory protein</fullName>
    </submittedName>
</protein>
<dbReference type="InterPro" id="IPR018490">
    <property type="entry name" value="cNMP-bd_dom_sf"/>
</dbReference>
<dbReference type="EMBL" id="FODN01000001">
    <property type="protein sequence ID" value="SEN62274.1"/>
    <property type="molecule type" value="Genomic_DNA"/>
</dbReference>
<keyword evidence="7" id="KW-1185">Reference proteome</keyword>
<dbReference type="GO" id="GO:0003700">
    <property type="term" value="F:DNA-binding transcription factor activity"/>
    <property type="evidence" value="ECO:0007669"/>
    <property type="project" value="TreeGrafter"/>
</dbReference>
<name>A0A1H8I1S8_9FLAO</name>
<dbReference type="InterPro" id="IPR012318">
    <property type="entry name" value="HTH_CRP"/>
</dbReference>
<dbReference type="Pfam" id="PF13545">
    <property type="entry name" value="HTH_Crp_2"/>
    <property type="match status" value="1"/>
</dbReference>
<dbReference type="CDD" id="cd00038">
    <property type="entry name" value="CAP_ED"/>
    <property type="match status" value="1"/>
</dbReference>
<evidence type="ECO:0000259" key="5">
    <source>
        <dbReference type="PROSITE" id="PS51063"/>
    </source>
</evidence>
<sequence>MQIDIDLLFSWGAVAKKYKKNEVVFNEDEVAHFYYQIIDGSVRMFNSNDEGKEFTQGLFCKGESFGEPPLFIDQPYPSKAVCIQDCTIMKLSKDKFLKILDEYPLIQKSFLVLLANKIHSKSNTSKEIINQKPEFRILAFLNTHKRKSECNDQKVLIPYTRQEIANFTGLRVETVIRVFSKMNDCNKVDIINHKIFY</sequence>
<proteinExistence type="predicted"/>
<dbReference type="AlphaFoldDB" id="A0A1H8I1S8"/>
<dbReference type="PRINTS" id="PR00034">
    <property type="entry name" value="HTHCRP"/>
</dbReference>
<evidence type="ECO:0000259" key="4">
    <source>
        <dbReference type="PROSITE" id="PS50042"/>
    </source>
</evidence>
<dbReference type="Gene3D" id="1.10.10.10">
    <property type="entry name" value="Winged helix-like DNA-binding domain superfamily/Winged helix DNA-binding domain"/>
    <property type="match status" value="1"/>
</dbReference>
<dbReference type="PANTHER" id="PTHR24567">
    <property type="entry name" value="CRP FAMILY TRANSCRIPTIONAL REGULATORY PROTEIN"/>
    <property type="match status" value="1"/>
</dbReference>
<dbReference type="InterPro" id="IPR000595">
    <property type="entry name" value="cNMP-bd_dom"/>
</dbReference>
<dbReference type="OrthoDB" id="667966at2"/>
<evidence type="ECO:0000313" key="6">
    <source>
        <dbReference type="EMBL" id="SEN62274.1"/>
    </source>
</evidence>
<reference evidence="7" key="1">
    <citation type="submission" date="2016-10" db="EMBL/GenBank/DDBJ databases">
        <authorList>
            <person name="Varghese N."/>
            <person name="Submissions S."/>
        </authorList>
    </citation>
    <scope>NUCLEOTIDE SEQUENCE [LARGE SCALE GENOMIC DNA]</scope>
    <source>
        <strain evidence="7">CGMCC 1.8704</strain>
    </source>
</reference>
<evidence type="ECO:0000256" key="1">
    <source>
        <dbReference type="ARBA" id="ARBA00023015"/>
    </source>
</evidence>
<dbReference type="SUPFAM" id="SSF51206">
    <property type="entry name" value="cAMP-binding domain-like"/>
    <property type="match status" value="1"/>
</dbReference>
<dbReference type="PANTHER" id="PTHR24567:SF28">
    <property type="entry name" value="LISTERIOLYSIN REGULATORY PROTEIN"/>
    <property type="match status" value="1"/>
</dbReference>
<dbReference type="SUPFAM" id="SSF46785">
    <property type="entry name" value="Winged helix' DNA-binding domain"/>
    <property type="match status" value="1"/>
</dbReference>
<dbReference type="STRING" id="604089.SAMN04487942_0401"/>
<dbReference type="Gene3D" id="2.60.120.10">
    <property type="entry name" value="Jelly Rolls"/>
    <property type="match status" value="1"/>
</dbReference>
<feature type="domain" description="HTH crp-type" evidence="5">
    <location>
        <begin position="131"/>
        <end position="197"/>
    </location>
</feature>
<dbReference type="InterPro" id="IPR014710">
    <property type="entry name" value="RmlC-like_jellyroll"/>
</dbReference>
<dbReference type="InterPro" id="IPR050397">
    <property type="entry name" value="Env_Response_Regulators"/>
</dbReference>
<dbReference type="InterPro" id="IPR036390">
    <property type="entry name" value="WH_DNA-bd_sf"/>
</dbReference>
<keyword evidence="2" id="KW-0238">DNA-binding</keyword>
<dbReference type="GO" id="GO:0005829">
    <property type="term" value="C:cytosol"/>
    <property type="evidence" value="ECO:0007669"/>
    <property type="project" value="TreeGrafter"/>
</dbReference>
<dbReference type="SMART" id="SM00100">
    <property type="entry name" value="cNMP"/>
    <property type="match status" value="1"/>
</dbReference>
<evidence type="ECO:0000313" key="7">
    <source>
        <dbReference type="Proteomes" id="UP000198657"/>
    </source>
</evidence>
<accession>A0A1H8I1S8</accession>
<evidence type="ECO:0000256" key="3">
    <source>
        <dbReference type="ARBA" id="ARBA00023163"/>
    </source>
</evidence>
<dbReference type="PROSITE" id="PS51063">
    <property type="entry name" value="HTH_CRP_2"/>
    <property type="match status" value="1"/>
</dbReference>
<dbReference type="RefSeq" id="WP_091166511.1">
    <property type="nucleotide sequence ID" value="NZ_CBCSFM010000001.1"/>
</dbReference>
<dbReference type="PROSITE" id="PS50042">
    <property type="entry name" value="CNMP_BINDING_3"/>
    <property type="match status" value="1"/>
</dbReference>